<organism evidence="1">
    <name type="scientific">Arundo donax</name>
    <name type="common">Giant reed</name>
    <name type="synonym">Donax arundinaceus</name>
    <dbReference type="NCBI Taxonomy" id="35708"/>
    <lineage>
        <taxon>Eukaryota</taxon>
        <taxon>Viridiplantae</taxon>
        <taxon>Streptophyta</taxon>
        <taxon>Embryophyta</taxon>
        <taxon>Tracheophyta</taxon>
        <taxon>Spermatophyta</taxon>
        <taxon>Magnoliopsida</taxon>
        <taxon>Liliopsida</taxon>
        <taxon>Poales</taxon>
        <taxon>Poaceae</taxon>
        <taxon>PACMAD clade</taxon>
        <taxon>Arundinoideae</taxon>
        <taxon>Arundineae</taxon>
        <taxon>Arundo</taxon>
    </lineage>
</organism>
<name>A0A0A9GW74_ARUDO</name>
<accession>A0A0A9GW74</accession>
<dbReference type="AlphaFoldDB" id="A0A0A9GW74"/>
<proteinExistence type="predicted"/>
<protein>
    <submittedName>
        <fullName evidence="1">Uncharacterized protein</fullName>
    </submittedName>
</protein>
<reference evidence="1" key="1">
    <citation type="submission" date="2014-09" db="EMBL/GenBank/DDBJ databases">
        <authorList>
            <person name="Magalhaes I.L.F."/>
            <person name="Oliveira U."/>
            <person name="Santos F.R."/>
            <person name="Vidigal T.H.D.A."/>
            <person name="Brescovit A.D."/>
            <person name="Santos A.J."/>
        </authorList>
    </citation>
    <scope>NUCLEOTIDE SEQUENCE</scope>
    <source>
        <tissue evidence="1">Shoot tissue taken approximately 20 cm above the soil surface</tissue>
    </source>
</reference>
<evidence type="ECO:0000313" key="1">
    <source>
        <dbReference type="EMBL" id="JAE24848.1"/>
    </source>
</evidence>
<sequence length="34" mass="3975">MTYDHRIQLYVLLMFPSWITGGQQVVRFGVEVSC</sequence>
<reference evidence="1" key="2">
    <citation type="journal article" date="2015" name="Data Brief">
        <title>Shoot transcriptome of the giant reed, Arundo donax.</title>
        <authorList>
            <person name="Barrero R.A."/>
            <person name="Guerrero F.D."/>
            <person name="Moolhuijzen P."/>
            <person name="Goolsby J.A."/>
            <person name="Tidwell J."/>
            <person name="Bellgard S.E."/>
            <person name="Bellgard M.I."/>
        </authorList>
    </citation>
    <scope>NUCLEOTIDE SEQUENCE</scope>
    <source>
        <tissue evidence="1">Shoot tissue taken approximately 20 cm above the soil surface</tissue>
    </source>
</reference>
<dbReference type="EMBL" id="GBRH01173048">
    <property type="protein sequence ID" value="JAE24848.1"/>
    <property type="molecule type" value="Transcribed_RNA"/>
</dbReference>